<dbReference type="InterPro" id="IPR013934">
    <property type="entry name" value="Utp13_C"/>
</dbReference>
<dbReference type="SUPFAM" id="SSF50978">
    <property type="entry name" value="WD40 repeat-like"/>
    <property type="match status" value="2"/>
</dbReference>
<evidence type="ECO:0000259" key="7">
    <source>
        <dbReference type="Pfam" id="PF08625"/>
    </source>
</evidence>
<dbReference type="CDD" id="cd00200">
    <property type="entry name" value="WD40"/>
    <property type="match status" value="1"/>
</dbReference>
<dbReference type="GO" id="GO:0000472">
    <property type="term" value="P:endonucleolytic cleavage to generate mature 5'-end of SSU-rRNA from (SSU-rRNA, 5.8S rRNA, LSU-rRNA)"/>
    <property type="evidence" value="ECO:0007669"/>
    <property type="project" value="TreeGrafter"/>
</dbReference>
<name>A0AAE1GBG0_PETCI</name>
<evidence type="ECO:0000256" key="2">
    <source>
        <dbReference type="ARBA" id="ARBA00022574"/>
    </source>
</evidence>
<feature type="repeat" description="WD" evidence="5">
    <location>
        <begin position="377"/>
        <end position="413"/>
    </location>
</feature>
<keyword evidence="2 5" id="KW-0853">WD repeat</keyword>
<evidence type="ECO:0000256" key="4">
    <source>
        <dbReference type="ARBA" id="ARBA00023242"/>
    </source>
</evidence>
<feature type="repeat" description="WD" evidence="5">
    <location>
        <begin position="519"/>
        <end position="560"/>
    </location>
</feature>
<evidence type="ECO:0000256" key="5">
    <source>
        <dbReference type="PROSITE-ProRule" id="PRU00221"/>
    </source>
</evidence>
<dbReference type="InterPro" id="IPR020472">
    <property type="entry name" value="WD40_PAC1"/>
</dbReference>
<evidence type="ECO:0000256" key="6">
    <source>
        <dbReference type="SAM" id="Coils"/>
    </source>
</evidence>
<dbReference type="PRINTS" id="PR00320">
    <property type="entry name" value="GPROTEINBRPT"/>
</dbReference>
<dbReference type="PROSITE" id="PS50082">
    <property type="entry name" value="WD_REPEATS_2"/>
    <property type="match status" value="7"/>
</dbReference>
<protein>
    <recommendedName>
        <fullName evidence="7">U3 small nucleolar RNA-associated protein 13 C-terminal domain-containing protein</fullName>
    </recommendedName>
</protein>
<feature type="repeat" description="WD" evidence="5">
    <location>
        <begin position="100"/>
        <end position="141"/>
    </location>
</feature>
<keyword evidence="4" id="KW-0539">Nucleus</keyword>
<dbReference type="InterPro" id="IPR019775">
    <property type="entry name" value="WD40_repeat_CS"/>
</dbReference>
<evidence type="ECO:0000256" key="3">
    <source>
        <dbReference type="ARBA" id="ARBA00022737"/>
    </source>
</evidence>
<proteinExistence type="predicted"/>
<dbReference type="Gene3D" id="2.130.10.10">
    <property type="entry name" value="YVTN repeat-like/Quinoprotein amine dehydrogenase"/>
    <property type="match status" value="4"/>
</dbReference>
<keyword evidence="6" id="KW-0175">Coiled coil</keyword>
<accession>A0AAE1GBG0</accession>
<feature type="repeat" description="WD" evidence="5">
    <location>
        <begin position="188"/>
        <end position="229"/>
    </location>
</feature>
<dbReference type="GO" id="GO:0034511">
    <property type="term" value="F:U3 snoRNA binding"/>
    <property type="evidence" value="ECO:0007669"/>
    <property type="project" value="TreeGrafter"/>
</dbReference>
<dbReference type="Pfam" id="PF08625">
    <property type="entry name" value="Utp13"/>
    <property type="match status" value="1"/>
</dbReference>
<feature type="coiled-coil region" evidence="6">
    <location>
        <begin position="637"/>
        <end position="665"/>
    </location>
</feature>
<sequence length="865" mass="95346">MGSKAFLKTNYAVEAKYDAYFTGQQVQVTSDSGWVLCECGDGVGVVSLATGKVTGRITCEEDQVTSIALAPDDSSLVVALKSTSLQQYNWPGLELMRSFRSYHKGPITTMTWDTTSTLLVTGAADSSARVWDLRQKYCTHSLKGATGVFSVVLFHPDLSERACVYGAAGTTIYIWRLEAGSSELEGSLDAHHSTVTAMQLTQDCKHLVSCGLDRVMVLWELESLSSKKVVVVLESLSGLSLQPPGTLLPGVTQEHDQNIIATVVGDKGVPSVWAVDIGRELWRAPGPLVTPPDQEGVTLINQLAHCPSLNSFVMTTYDHSILMVHTSSMEVWKQLAGYNEQILDAVFVGEGETHLVVATNSIQLQVYDCSTFNCRLLFGHTALVLSLTTHPTLPQVFASSSHDNTALVWRLRSDGLADCIASAVGHTLSVGTIVLAQGFMITGGRDMCIKKWKTDKELNKDHNREVKMTSMTSTHTEKAHEKDINSMCVSVNGKLLASGSQDKTAKVWRSDNLSLVGTMQGHKRGVWHVQFSPVDEVLATASADATIRIWTLADCATVATLEGHNMGVLRVHWLSQGQQLLSTSSDGLLKLWNVRTRQCCQTYDEHEDKAWALAVSRDEARVVTGGEDSKLVLWNDVTQLDQQKAQAEADRLAAEEQTLANLLKDKKWTKALRIAIGLSQPFRALRVVRELLDETPDQLPMVVAKLNQDHLATLLGFISQWNTKTKNSREAQSIVNVMLKSRLPEDLESLVGWRTTLEALLPYTERHYHRASALHQSSAIITYMASALSLSHQSQGTLTPYVMNELDLLRTIPSVSIKKEEEDDSDLRAAVQDSVMEVDTDVEMKNEEESHDDTNVTYQTITRHI</sequence>
<dbReference type="GO" id="GO:0000480">
    <property type="term" value="P:endonucleolytic cleavage in 5'-ETS of tricistronic rRNA transcript (SSU-rRNA, 5.8S rRNA, LSU-rRNA)"/>
    <property type="evidence" value="ECO:0007669"/>
    <property type="project" value="TreeGrafter"/>
</dbReference>
<gene>
    <name evidence="8" type="ORF">Pcinc_007160</name>
</gene>
<dbReference type="GO" id="GO:0030686">
    <property type="term" value="C:90S preribosome"/>
    <property type="evidence" value="ECO:0007669"/>
    <property type="project" value="TreeGrafter"/>
</dbReference>
<evidence type="ECO:0000256" key="1">
    <source>
        <dbReference type="ARBA" id="ARBA00004604"/>
    </source>
</evidence>
<feature type="repeat" description="WD" evidence="5">
    <location>
        <begin position="477"/>
        <end position="518"/>
    </location>
</feature>
<comment type="subcellular location">
    <subcellularLocation>
        <location evidence="1">Nucleus</location>
        <location evidence="1">Nucleolus</location>
    </subcellularLocation>
</comment>
<dbReference type="PANTHER" id="PTHR19854:SF15">
    <property type="entry name" value="TRANSDUCIN BETA-LIKE PROTEIN 3"/>
    <property type="match status" value="1"/>
</dbReference>
<reference evidence="8" key="1">
    <citation type="submission" date="2023-10" db="EMBL/GenBank/DDBJ databases">
        <title>Genome assemblies of two species of porcelain crab, Petrolisthes cinctipes and Petrolisthes manimaculis (Anomura: Porcellanidae).</title>
        <authorList>
            <person name="Angst P."/>
        </authorList>
    </citation>
    <scope>NUCLEOTIDE SEQUENCE</scope>
    <source>
        <strain evidence="8">PB745_01</strain>
        <tissue evidence="8">Gill</tissue>
    </source>
</reference>
<dbReference type="InterPro" id="IPR036322">
    <property type="entry name" value="WD40_repeat_dom_sf"/>
</dbReference>
<feature type="domain" description="U3 small nucleolar RNA-associated protein 13 C-terminal" evidence="7">
    <location>
        <begin position="656"/>
        <end position="785"/>
    </location>
</feature>
<keyword evidence="9" id="KW-1185">Reference proteome</keyword>
<dbReference type="PANTHER" id="PTHR19854">
    <property type="entry name" value="TRANSDUCIN BETA-LIKE 3"/>
    <property type="match status" value="1"/>
</dbReference>
<dbReference type="InterPro" id="IPR001680">
    <property type="entry name" value="WD40_rpt"/>
</dbReference>
<organism evidence="8 9">
    <name type="scientific">Petrolisthes cinctipes</name>
    <name type="common">Flat porcelain crab</name>
    <dbReference type="NCBI Taxonomy" id="88211"/>
    <lineage>
        <taxon>Eukaryota</taxon>
        <taxon>Metazoa</taxon>
        <taxon>Ecdysozoa</taxon>
        <taxon>Arthropoda</taxon>
        <taxon>Crustacea</taxon>
        <taxon>Multicrustacea</taxon>
        <taxon>Malacostraca</taxon>
        <taxon>Eumalacostraca</taxon>
        <taxon>Eucarida</taxon>
        <taxon>Decapoda</taxon>
        <taxon>Pleocyemata</taxon>
        <taxon>Anomura</taxon>
        <taxon>Galatheoidea</taxon>
        <taxon>Porcellanidae</taxon>
        <taxon>Petrolisthes</taxon>
    </lineage>
</organism>
<dbReference type="AlphaFoldDB" id="A0AAE1GBG0"/>
<dbReference type="EMBL" id="JAWQEG010000530">
    <property type="protein sequence ID" value="KAK3888800.1"/>
    <property type="molecule type" value="Genomic_DNA"/>
</dbReference>
<dbReference type="Pfam" id="PF00400">
    <property type="entry name" value="WD40"/>
    <property type="match status" value="7"/>
</dbReference>
<dbReference type="Proteomes" id="UP001286313">
    <property type="component" value="Unassembled WGS sequence"/>
</dbReference>
<dbReference type="PROSITE" id="PS00678">
    <property type="entry name" value="WD_REPEATS_1"/>
    <property type="match status" value="3"/>
</dbReference>
<feature type="repeat" description="WD" evidence="5">
    <location>
        <begin position="561"/>
        <end position="602"/>
    </location>
</feature>
<dbReference type="PROSITE" id="PS50294">
    <property type="entry name" value="WD_REPEATS_REGION"/>
    <property type="match status" value="7"/>
</dbReference>
<comment type="caution">
    <text evidence="8">The sequence shown here is derived from an EMBL/GenBank/DDBJ whole genome shotgun (WGS) entry which is preliminary data.</text>
</comment>
<dbReference type="SMART" id="SM00320">
    <property type="entry name" value="WD40"/>
    <property type="match status" value="11"/>
</dbReference>
<dbReference type="InterPro" id="IPR015943">
    <property type="entry name" value="WD40/YVTN_repeat-like_dom_sf"/>
</dbReference>
<dbReference type="GO" id="GO:0032040">
    <property type="term" value="C:small-subunit processome"/>
    <property type="evidence" value="ECO:0007669"/>
    <property type="project" value="InterPro"/>
</dbReference>
<keyword evidence="3" id="KW-0677">Repeat</keyword>
<evidence type="ECO:0000313" key="9">
    <source>
        <dbReference type="Proteomes" id="UP001286313"/>
    </source>
</evidence>
<evidence type="ECO:0000313" key="8">
    <source>
        <dbReference type="EMBL" id="KAK3888800.1"/>
    </source>
</evidence>
<feature type="repeat" description="WD" evidence="5">
    <location>
        <begin position="603"/>
        <end position="635"/>
    </location>
</feature>